<organism evidence="1 2">
    <name type="scientific">Lophiotrema nucula</name>
    <dbReference type="NCBI Taxonomy" id="690887"/>
    <lineage>
        <taxon>Eukaryota</taxon>
        <taxon>Fungi</taxon>
        <taxon>Dikarya</taxon>
        <taxon>Ascomycota</taxon>
        <taxon>Pezizomycotina</taxon>
        <taxon>Dothideomycetes</taxon>
        <taxon>Pleosporomycetidae</taxon>
        <taxon>Pleosporales</taxon>
        <taxon>Lophiotremataceae</taxon>
        <taxon>Lophiotrema</taxon>
    </lineage>
</organism>
<reference evidence="1" key="1">
    <citation type="journal article" date="2020" name="Stud. Mycol.">
        <title>101 Dothideomycetes genomes: a test case for predicting lifestyles and emergence of pathogens.</title>
        <authorList>
            <person name="Haridas S."/>
            <person name="Albert R."/>
            <person name="Binder M."/>
            <person name="Bloem J."/>
            <person name="Labutti K."/>
            <person name="Salamov A."/>
            <person name="Andreopoulos B."/>
            <person name="Baker S."/>
            <person name="Barry K."/>
            <person name="Bills G."/>
            <person name="Bluhm B."/>
            <person name="Cannon C."/>
            <person name="Castanera R."/>
            <person name="Culley D."/>
            <person name="Daum C."/>
            <person name="Ezra D."/>
            <person name="Gonzalez J."/>
            <person name="Henrissat B."/>
            <person name="Kuo A."/>
            <person name="Liang C."/>
            <person name="Lipzen A."/>
            <person name="Lutzoni F."/>
            <person name="Magnuson J."/>
            <person name="Mondo S."/>
            <person name="Nolan M."/>
            <person name="Ohm R."/>
            <person name="Pangilinan J."/>
            <person name="Park H.-J."/>
            <person name="Ramirez L."/>
            <person name="Alfaro M."/>
            <person name="Sun H."/>
            <person name="Tritt A."/>
            <person name="Yoshinaga Y."/>
            <person name="Zwiers L.-H."/>
            <person name="Turgeon B."/>
            <person name="Goodwin S."/>
            <person name="Spatafora J."/>
            <person name="Crous P."/>
            <person name="Grigoriev I."/>
        </authorList>
    </citation>
    <scope>NUCLEOTIDE SEQUENCE</scope>
    <source>
        <strain evidence="1">CBS 627.86</strain>
    </source>
</reference>
<dbReference type="EMBL" id="ML977319">
    <property type="protein sequence ID" value="KAF2117034.1"/>
    <property type="molecule type" value="Genomic_DNA"/>
</dbReference>
<evidence type="ECO:0000313" key="1">
    <source>
        <dbReference type="EMBL" id="KAF2117034.1"/>
    </source>
</evidence>
<proteinExistence type="predicted"/>
<dbReference type="Proteomes" id="UP000799770">
    <property type="component" value="Unassembled WGS sequence"/>
</dbReference>
<name>A0A6A5ZDA9_9PLEO</name>
<evidence type="ECO:0008006" key="3">
    <source>
        <dbReference type="Google" id="ProtNLM"/>
    </source>
</evidence>
<dbReference type="OrthoDB" id="4133832at2759"/>
<protein>
    <recommendedName>
        <fullName evidence="3">F-box domain-containing protein</fullName>
    </recommendedName>
</protein>
<gene>
    <name evidence="1" type="ORF">BDV96DRAFT_630560</name>
</gene>
<evidence type="ECO:0000313" key="2">
    <source>
        <dbReference type="Proteomes" id="UP000799770"/>
    </source>
</evidence>
<sequence length="185" mass="21337">MVLKRIFRGLPKSQHDSHASIPKINLLSLPAATGPPVEIRNRIYFFRLEPSGTAISIDNSLLPPLLIRKSRRNFLGLSRVCRLLRNEFRPLEMKHTTLHVRLHEVASFIETFLNAPRRSGLNSDPTVRLMIECVDPKKKYPKRQTHAKFDVLQLVRLHKAHPSFQYRFACSGLPIAENNLNRLFV</sequence>
<dbReference type="AlphaFoldDB" id="A0A6A5ZDA9"/>
<keyword evidence="2" id="KW-1185">Reference proteome</keyword>
<accession>A0A6A5ZDA9</accession>